<protein>
    <submittedName>
        <fullName evidence="7">Fe-S oxidoreductase</fullName>
    </submittedName>
</protein>
<organism evidence="7 8">
    <name type="scientific">Acetivibrio ethanolgignens</name>
    <dbReference type="NCBI Taxonomy" id="290052"/>
    <lineage>
        <taxon>Bacteria</taxon>
        <taxon>Bacillati</taxon>
        <taxon>Bacillota</taxon>
        <taxon>Clostridia</taxon>
        <taxon>Eubacteriales</taxon>
        <taxon>Oscillospiraceae</taxon>
        <taxon>Acetivibrio</taxon>
    </lineage>
</organism>
<evidence type="ECO:0000313" key="8">
    <source>
        <dbReference type="Proteomes" id="UP000054874"/>
    </source>
</evidence>
<keyword evidence="3" id="KW-0479">Metal-binding</keyword>
<dbReference type="PANTHER" id="PTHR43409">
    <property type="entry name" value="ANAEROBIC MAGNESIUM-PROTOPORPHYRIN IX MONOMETHYL ESTER CYCLASE-RELATED"/>
    <property type="match status" value="1"/>
</dbReference>
<dbReference type="SMART" id="SM00729">
    <property type="entry name" value="Elp3"/>
    <property type="match status" value="1"/>
</dbReference>
<comment type="caution">
    <text evidence="7">The sequence shown here is derived from an EMBL/GenBank/DDBJ whole genome shotgun (WGS) entry which is preliminary data.</text>
</comment>
<dbReference type="PROSITE" id="PS51918">
    <property type="entry name" value="RADICAL_SAM"/>
    <property type="match status" value="1"/>
</dbReference>
<dbReference type="SUPFAM" id="SSF102114">
    <property type="entry name" value="Radical SAM enzymes"/>
    <property type="match status" value="1"/>
</dbReference>
<evidence type="ECO:0000256" key="5">
    <source>
        <dbReference type="ARBA" id="ARBA00023014"/>
    </source>
</evidence>
<evidence type="ECO:0000256" key="3">
    <source>
        <dbReference type="ARBA" id="ARBA00022723"/>
    </source>
</evidence>
<dbReference type="Gene3D" id="3.80.30.20">
    <property type="entry name" value="tm_1862 like domain"/>
    <property type="match status" value="1"/>
</dbReference>
<evidence type="ECO:0000259" key="6">
    <source>
        <dbReference type="PROSITE" id="PS51918"/>
    </source>
</evidence>
<sequence>MFYEIGPIRPPSESQSLLIRVTRGCHWNKCYFCGLYKDCNFSTRPVDDVIADIKKAAEVYKNHNYTSCFLQDSDAFVLSTNRLLPIVEAVKREFPNMKYITSYARVDSILRKSESEIVELKQAGLNHLYCGMESGCDDVLKLINKGVTAEQVEEAGVLAKKAGMILSEFILLGIGGKKYSEDNALMTAKVLNAIRPDYIRVHATAIKPDTQLGEMLKNGKFELQSEEEIVREQKLFIENLEEINSYYVNEHIVNLLLEVRGNLAQDKQKMLAIINMFLSMSDEEKENFAVGRRINQYYTLSDMSIDGKRKRVSEYVNKLKAEGVDISLACNMLRSQMI</sequence>
<dbReference type="GO" id="GO:0051536">
    <property type="term" value="F:iron-sulfur cluster binding"/>
    <property type="evidence" value="ECO:0007669"/>
    <property type="project" value="UniProtKB-KW"/>
</dbReference>
<dbReference type="SFLD" id="SFLDG01095">
    <property type="entry name" value="Uncharacterised_Radical_SAM_Su"/>
    <property type="match status" value="1"/>
</dbReference>
<dbReference type="SFLD" id="SFLDG01082">
    <property type="entry name" value="B12-binding_domain_containing"/>
    <property type="match status" value="1"/>
</dbReference>
<dbReference type="InterPro" id="IPR058240">
    <property type="entry name" value="rSAM_sf"/>
</dbReference>
<dbReference type="Proteomes" id="UP000054874">
    <property type="component" value="Unassembled WGS sequence"/>
</dbReference>
<evidence type="ECO:0000313" key="7">
    <source>
        <dbReference type="EMBL" id="KSV60343.1"/>
    </source>
</evidence>
<name>A0A0V8QIG1_9FIRM</name>
<dbReference type="Pfam" id="PF04055">
    <property type="entry name" value="Radical_SAM"/>
    <property type="match status" value="1"/>
</dbReference>
<dbReference type="RefSeq" id="WP_058351453.1">
    <property type="nucleotide sequence ID" value="NZ_CABMMD010000023.1"/>
</dbReference>
<dbReference type="InterPro" id="IPR051198">
    <property type="entry name" value="BchE-like"/>
</dbReference>
<reference evidence="7 8" key="1">
    <citation type="submission" date="2015-11" db="EMBL/GenBank/DDBJ databases">
        <title>Butyribacter intestini gen. nov., sp. nov., a butyric acid-producing bacterium of the family Lachnospiraceae isolated from the human faeces.</title>
        <authorList>
            <person name="Zou Y."/>
            <person name="Xue W."/>
            <person name="Luo G."/>
            <person name="Lv M."/>
        </authorList>
    </citation>
    <scope>NUCLEOTIDE SEQUENCE [LARGE SCALE GENOMIC DNA]</scope>
    <source>
        <strain evidence="7 8">ACET-33324</strain>
    </source>
</reference>
<dbReference type="EMBL" id="LNAM01000023">
    <property type="protein sequence ID" value="KSV60343.1"/>
    <property type="molecule type" value="Genomic_DNA"/>
</dbReference>
<gene>
    <name evidence="7" type="ORF">ASU35_17090</name>
</gene>
<keyword evidence="2" id="KW-0949">S-adenosyl-L-methionine</keyword>
<dbReference type="PANTHER" id="PTHR43409:SF4">
    <property type="entry name" value="RADICAL SAM SUPERFAMILY PROTEIN"/>
    <property type="match status" value="1"/>
</dbReference>
<evidence type="ECO:0000256" key="4">
    <source>
        <dbReference type="ARBA" id="ARBA00023004"/>
    </source>
</evidence>
<dbReference type="CDD" id="cd01335">
    <property type="entry name" value="Radical_SAM"/>
    <property type="match status" value="1"/>
</dbReference>
<dbReference type="STRING" id="290052.ASU35_17090"/>
<dbReference type="AlphaFoldDB" id="A0A0V8QIG1"/>
<dbReference type="OrthoDB" id="9777636at2"/>
<keyword evidence="8" id="KW-1185">Reference proteome</keyword>
<evidence type="ECO:0000256" key="2">
    <source>
        <dbReference type="ARBA" id="ARBA00022691"/>
    </source>
</evidence>
<dbReference type="InterPro" id="IPR007197">
    <property type="entry name" value="rSAM"/>
</dbReference>
<dbReference type="SFLD" id="SFLDS00029">
    <property type="entry name" value="Radical_SAM"/>
    <property type="match status" value="1"/>
</dbReference>
<dbReference type="GO" id="GO:0046872">
    <property type="term" value="F:metal ion binding"/>
    <property type="evidence" value="ECO:0007669"/>
    <property type="project" value="UniProtKB-KW"/>
</dbReference>
<comment type="cofactor">
    <cofactor evidence="1">
        <name>[4Fe-4S] cluster</name>
        <dbReference type="ChEBI" id="CHEBI:49883"/>
    </cofactor>
</comment>
<keyword evidence="4" id="KW-0408">Iron</keyword>
<dbReference type="InterPro" id="IPR006638">
    <property type="entry name" value="Elp3/MiaA/NifB-like_rSAM"/>
</dbReference>
<keyword evidence="5" id="KW-0411">Iron-sulfur</keyword>
<accession>A0A0V8QIG1</accession>
<evidence type="ECO:0000256" key="1">
    <source>
        <dbReference type="ARBA" id="ARBA00001966"/>
    </source>
</evidence>
<feature type="domain" description="Radical SAM core" evidence="6">
    <location>
        <begin position="11"/>
        <end position="250"/>
    </location>
</feature>
<dbReference type="GO" id="GO:0003824">
    <property type="term" value="F:catalytic activity"/>
    <property type="evidence" value="ECO:0007669"/>
    <property type="project" value="InterPro"/>
</dbReference>
<dbReference type="InterPro" id="IPR023404">
    <property type="entry name" value="rSAM_horseshoe"/>
</dbReference>
<proteinExistence type="predicted"/>